<sequence length="390" mass="43249">MENFIYYNPTKLMFGKGQLDGLKSELARYGKRVLLVYGGGSIKKNGLYDKVISALNEAEADVFELSGVEPNPRLTTVQKGIDICQNENIDFLLAVGGGSVIDCTKAIAAGAEYDGNVWDIISKKTTAQKALPFGTVLTLAATGSEMNPDSVITNWETNEKYVWGSSVTHPAFSILDPEHTYSVPENQTVYGMVDMMSHVFEQYFHNVKNTPLQDRMCFAVLQTVIETAPKLLEDLQNYEHRETILYAGTIALNGTLQMGYFGDWASHTIEHAVSAVYDIPHAGGLAILFPNWMRHTLDHNVERFKNLMLNMFDIETEGKSDRDIALEGIDKLSAFWTSLGAPSRLADYDIGEDQLDKIADIAAKEMEYGGFGNFMKLGRDDILAILKASL</sequence>
<dbReference type="Pfam" id="PF00465">
    <property type="entry name" value="Fe-ADH"/>
    <property type="match status" value="1"/>
</dbReference>
<evidence type="ECO:0000256" key="4">
    <source>
        <dbReference type="ARBA" id="ARBA00060530"/>
    </source>
</evidence>
<dbReference type="GO" id="GO:0008106">
    <property type="term" value="F:alcohol dehydrogenase (NADP+) activity"/>
    <property type="evidence" value="ECO:0007669"/>
    <property type="project" value="TreeGrafter"/>
</dbReference>
<evidence type="ECO:0000313" key="7">
    <source>
        <dbReference type="EMBL" id="XDL60549.1"/>
    </source>
</evidence>
<dbReference type="Gene3D" id="1.20.1090.10">
    <property type="entry name" value="Dehydroquinate synthase-like - alpha domain"/>
    <property type="match status" value="1"/>
</dbReference>
<dbReference type="AlphaFoldDB" id="A0AB39IW00"/>
<dbReference type="FunFam" id="1.20.1090.10:FF:000009">
    <property type="entry name" value="NADH-dependent butanol dehydrogenase"/>
    <property type="match status" value="1"/>
</dbReference>
<dbReference type="GO" id="GO:0005829">
    <property type="term" value="C:cytosol"/>
    <property type="evidence" value="ECO:0007669"/>
    <property type="project" value="TreeGrafter"/>
</dbReference>
<dbReference type="RefSeq" id="WP_008345787.1">
    <property type="nucleotide sequence ID" value="NZ_CP162911.1"/>
</dbReference>
<evidence type="ECO:0000256" key="3">
    <source>
        <dbReference type="ARBA" id="ARBA00023027"/>
    </source>
</evidence>
<feature type="domain" description="Alcohol dehydrogenase iron-type/glycerol dehydrogenase GldA" evidence="5">
    <location>
        <begin position="9"/>
        <end position="177"/>
    </location>
</feature>
<dbReference type="FunFam" id="3.40.50.1970:FF:000003">
    <property type="entry name" value="Alcohol dehydrogenase, iron-containing"/>
    <property type="match status" value="1"/>
</dbReference>
<evidence type="ECO:0000256" key="2">
    <source>
        <dbReference type="ARBA" id="ARBA00023002"/>
    </source>
</evidence>
<dbReference type="GO" id="GO:1990002">
    <property type="term" value="F:methylglyoxal reductase (NADPH) (acetol producing) activity"/>
    <property type="evidence" value="ECO:0007669"/>
    <property type="project" value="TreeGrafter"/>
</dbReference>
<dbReference type="PROSITE" id="PS00913">
    <property type="entry name" value="ADH_IRON_1"/>
    <property type="match status" value="1"/>
</dbReference>
<dbReference type="Gene3D" id="3.40.50.1970">
    <property type="match status" value="1"/>
</dbReference>
<dbReference type="InterPro" id="IPR044731">
    <property type="entry name" value="BDH-like"/>
</dbReference>
<dbReference type="PANTHER" id="PTHR43633">
    <property type="entry name" value="ALCOHOL DEHYDROGENASE YQHD"/>
    <property type="match status" value="1"/>
</dbReference>
<dbReference type="GO" id="GO:0046872">
    <property type="term" value="F:metal ion binding"/>
    <property type="evidence" value="ECO:0007669"/>
    <property type="project" value="InterPro"/>
</dbReference>
<name>A0AB39IW00_9BACI</name>
<dbReference type="GO" id="GO:1990362">
    <property type="term" value="F:butanol dehydrogenase (NAD+) activity"/>
    <property type="evidence" value="ECO:0007669"/>
    <property type="project" value="InterPro"/>
</dbReference>
<dbReference type="CDD" id="cd08187">
    <property type="entry name" value="BDH"/>
    <property type="match status" value="1"/>
</dbReference>
<organism evidence="7">
    <name type="scientific">Bacillus aerius</name>
    <dbReference type="NCBI Taxonomy" id="293388"/>
    <lineage>
        <taxon>Bacteria</taxon>
        <taxon>Bacillati</taxon>
        <taxon>Bacillota</taxon>
        <taxon>Bacilli</taxon>
        <taxon>Bacillales</taxon>
        <taxon>Bacillaceae</taxon>
        <taxon>Bacillus</taxon>
    </lineage>
</organism>
<dbReference type="InterPro" id="IPR018211">
    <property type="entry name" value="ADH_Fe_CS"/>
</dbReference>
<dbReference type="PANTHER" id="PTHR43633:SF1">
    <property type="entry name" value="ALCOHOL DEHYDROGENASE YQHD"/>
    <property type="match status" value="1"/>
</dbReference>
<keyword evidence="3" id="KW-0520">NAD</keyword>
<keyword evidence="2" id="KW-0560">Oxidoreductase</keyword>
<dbReference type="InterPro" id="IPR056798">
    <property type="entry name" value="ADH_Fe_C"/>
</dbReference>
<dbReference type="Pfam" id="PF25137">
    <property type="entry name" value="ADH_Fe_C"/>
    <property type="match status" value="1"/>
</dbReference>
<evidence type="ECO:0000259" key="5">
    <source>
        <dbReference type="Pfam" id="PF00465"/>
    </source>
</evidence>
<protein>
    <submittedName>
        <fullName evidence="7">Iron-containing alcohol dehydrogenase</fullName>
    </submittedName>
</protein>
<gene>
    <name evidence="7" type="ORF">AB4922_14480</name>
</gene>
<dbReference type="PROSITE" id="PS00060">
    <property type="entry name" value="ADH_IRON_2"/>
    <property type="match status" value="1"/>
</dbReference>
<proteinExistence type="inferred from homology"/>
<accession>A0AB39IW00</accession>
<evidence type="ECO:0000259" key="6">
    <source>
        <dbReference type="Pfam" id="PF25137"/>
    </source>
</evidence>
<evidence type="ECO:0000256" key="1">
    <source>
        <dbReference type="ARBA" id="ARBA00007358"/>
    </source>
</evidence>
<dbReference type="InterPro" id="IPR001670">
    <property type="entry name" value="ADH_Fe/GldA"/>
</dbReference>
<comment type="pathway">
    <text evidence="4">Alcohol metabolism; butanol biosynthesis.</text>
</comment>
<dbReference type="SUPFAM" id="SSF56796">
    <property type="entry name" value="Dehydroquinate synthase-like"/>
    <property type="match status" value="1"/>
</dbReference>
<comment type="similarity">
    <text evidence="1">Belongs to the iron-containing alcohol dehydrogenase family.</text>
</comment>
<dbReference type="EMBL" id="CP162911">
    <property type="protein sequence ID" value="XDL60549.1"/>
    <property type="molecule type" value="Genomic_DNA"/>
</dbReference>
<reference evidence="7" key="1">
    <citation type="submission" date="2024-07" db="EMBL/GenBank/DDBJ databases">
        <authorList>
            <person name="Wang K."/>
            <person name="Liang S."/>
            <person name="Wang S."/>
        </authorList>
    </citation>
    <scope>NUCLEOTIDE SEQUENCE</scope>
    <source>
        <strain evidence="7">KW1</strain>
    </source>
</reference>
<feature type="domain" description="Fe-containing alcohol dehydrogenase-like C-terminal" evidence="6">
    <location>
        <begin position="188"/>
        <end position="389"/>
    </location>
</feature>